<protein>
    <submittedName>
        <fullName evidence="2">Periplasmic divalent cation tolerance protein</fullName>
    </submittedName>
</protein>
<dbReference type="InterPro" id="IPR011322">
    <property type="entry name" value="N-reg_PII-like_a/b"/>
</dbReference>
<dbReference type="SUPFAM" id="SSF54913">
    <property type="entry name" value="GlnB-like"/>
    <property type="match status" value="1"/>
</dbReference>
<gene>
    <name evidence="2" type="ORF">J2X20_004255</name>
</gene>
<proteinExistence type="inferred from homology"/>
<evidence type="ECO:0000313" key="3">
    <source>
        <dbReference type="Proteomes" id="UP001180453"/>
    </source>
</evidence>
<dbReference type="Gene3D" id="3.30.70.120">
    <property type="match status" value="1"/>
</dbReference>
<dbReference type="InterPro" id="IPR015867">
    <property type="entry name" value="N-reg_PII/ATP_PRibTrfase_C"/>
</dbReference>
<dbReference type="Pfam" id="PF03091">
    <property type="entry name" value="CutA1"/>
    <property type="match status" value="1"/>
</dbReference>
<sequence>MALTGMDLLAVFTTVSSQEQADVLARAAVEQQLAACVQTETIRSTYRWQGAVECEAEVRLMFKTTRQHYAALESLLREQHPYELPAIFALPVIAGTAEYAAWVLGSLADPT</sequence>
<name>A0ABU1YRW7_ROSSA</name>
<keyword evidence="3" id="KW-1185">Reference proteome</keyword>
<dbReference type="EMBL" id="JAVDXU010000003">
    <property type="protein sequence ID" value="MDR7271587.1"/>
    <property type="molecule type" value="Genomic_DNA"/>
</dbReference>
<comment type="caution">
    <text evidence="2">The sequence shown here is derived from an EMBL/GenBank/DDBJ whole genome shotgun (WGS) entry which is preliminary data.</text>
</comment>
<accession>A0ABU1YRW7</accession>
<evidence type="ECO:0000313" key="2">
    <source>
        <dbReference type="EMBL" id="MDR7271587.1"/>
    </source>
</evidence>
<dbReference type="PANTHER" id="PTHR23419:SF8">
    <property type="entry name" value="FI09726P"/>
    <property type="match status" value="1"/>
</dbReference>
<organism evidence="2 3">
    <name type="scientific">Roseateles saccharophilus</name>
    <name type="common">Pseudomonas saccharophila</name>
    <dbReference type="NCBI Taxonomy" id="304"/>
    <lineage>
        <taxon>Bacteria</taxon>
        <taxon>Pseudomonadati</taxon>
        <taxon>Pseudomonadota</taxon>
        <taxon>Betaproteobacteria</taxon>
        <taxon>Burkholderiales</taxon>
        <taxon>Sphaerotilaceae</taxon>
        <taxon>Roseateles</taxon>
    </lineage>
</organism>
<reference evidence="2 3" key="1">
    <citation type="submission" date="2023-07" db="EMBL/GenBank/DDBJ databases">
        <title>Sorghum-associated microbial communities from plants grown in Nebraska, USA.</title>
        <authorList>
            <person name="Schachtman D."/>
        </authorList>
    </citation>
    <scope>NUCLEOTIDE SEQUENCE [LARGE SCALE GENOMIC DNA]</scope>
    <source>
        <strain evidence="2 3">BE314</strain>
    </source>
</reference>
<dbReference type="PANTHER" id="PTHR23419">
    <property type="entry name" value="DIVALENT CATION TOLERANCE CUTA-RELATED"/>
    <property type="match status" value="1"/>
</dbReference>
<dbReference type="Proteomes" id="UP001180453">
    <property type="component" value="Unassembled WGS sequence"/>
</dbReference>
<dbReference type="InterPro" id="IPR004323">
    <property type="entry name" value="Ion_tolerance_CutA"/>
</dbReference>
<comment type="similarity">
    <text evidence="1">Belongs to the CutA family.</text>
</comment>
<evidence type="ECO:0000256" key="1">
    <source>
        <dbReference type="ARBA" id="ARBA00010169"/>
    </source>
</evidence>